<dbReference type="RefSeq" id="XP_002793169.2">
    <property type="nucleotide sequence ID" value="XM_002793123.2"/>
</dbReference>
<dbReference type="GO" id="GO:0005739">
    <property type="term" value="C:mitochondrion"/>
    <property type="evidence" value="ECO:0007669"/>
    <property type="project" value="InterPro"/>
</dbReference>
<dbReference type="Proteomes" id="UP000002059">
    <property type="component" value="Partially assembled WGS sequence"/>
</dbReference>
<dbReference type="KEGG" id="pbl:PAAG_04698"/>
<sequence>MPSRALCLTFTDKRCNQLTFNSSISTNCGLRKPNCRPPHTMFISRRAAAPIRGLLRHQQPRRLGSSAAHGEQHAAEPVNENFGRGFYMFIASVPIGLALYKYATSDPHSKPWMTRLIEKWFPEESLWESKNALHTAAIEQAAFDRHLFQSQSGSLNLELSFQEVFNTGSPMNVPAGNGSADLTAVVAHYNAKNKKTEQDRVARMKDGKVVSIYDDN</sequence>
<dbReference type="STRING" id="502779.C1H269"/>
<dbReference type="VEuPathDB" id="FungiDB:PAAG_04698"/>
<dbReference type="PANTHER" id="PTHR42100:SF1">
    <property type="entry name" value="OXIDOREDUCTASE 178 KDA SUBUNIT, PUTATIVE (AFU_ORTHOLOGUE AFUA_8G04320)-RELATED"/>
    <property type="match status" value="1"/>
</dbReference>
<evidence type="ECO:0008006" key="3">
    <source>
        <dbReference type="Google" id="ProtNLM"/>
    </source>
</evidence>
<dbReference type="GeneID" id="9096622"/>
<dbReference type="OrthoDB" id="2120038at2759"/>
<dbReference type="AlphaFoldDB" id="C1H269"/>
<name>C1H269_PARBA</name>
<dbReference type="InterPro" id="IPR034444">
    <property type="entry name" value="Nuo17.8"/>
</dbReference>
<dbReference type="EMBL" id="KN294003">
    <property type="protein sequence ID" value="EEH33649.2"/>
    <property type="molecule type" value="Genomic_DNA"/>
</dbReference>
<dbReference type="eggNOG" id="ENOG502S7GA">
    <property type="taxonomic scope" value="Eukaryota"/>
</dbReference>
<dbReference type="OMA" id="RNIQAGH"/>
<evidence type="ECO:0000313" key="2">
    <source>
        <dbReference type="Proteomes" id="UP000002059"/>
    </source>
</evidence>
<dbReference type="HOGENOM" id="CLU_095735_1_0_1"/>
<keyword evidence="2" id="KW-1185">Reference proteome</keyword>
<protein>
    <recommendedName>
        <fullName evidence="3">NADH-ubiquinone oxidoreductase 178 kDa subunit</fullName>
    </recommendedName>
</protein>
<accession>C1H269</accession>
<organism evidence="1 2">
    <name type="scientific">Paracoccidioides lutzii (strain ATCC MYA-826 / Pb01)</name>
    <name type="common">Paracoccidioides brasiliensis</name>
    <dbReference type="NCBI Taxonomy" id="502779"/>
    <lineage>
        <taxon>Eukaryota</taxon>
        <taxon>Fungi</taxon>
        <taxon>Dikarya</taxon>
        <taxon>Ascomycota</taxon>
        <taxon>Pezizomycotina</taxon>
        <taxon>Eurotiomycetes</taxon>
        <taxon>Eurotiomycetidae</taxon>
        <taxon>Onygenales</taxon>
        <taxon>Ajellomycetaceae</taxon>
        <taxon>Paracoccidioides</taxon>
    </lineage>
</organism>
<evidence type="ECO:0000313" key="1">
    <source>
        <dbReference type="EMBL" id="EEH33649.2"/>
    </source>
</evidence>
<dbReference type="PANTHER" id="PTHR42100">
    <property type="entry name" value="OXIDOREDUCTASE 178 KDA SUBUNIT, PUTATIVE (AFU_ORTHOLOGUE AFUA_8G04320)-RELATED"/>
    <property type="match status" value="1"/>
</dbReference>
<reference evidence="1 2" key="1">
    <citation type="journal article" date="2011" name="PLoS Genet.">
        <title>Comparative genomic analysis of human fungal pathogens causing paracoccidioidomycosis.</title>
        <authorList>
            <person name="Desjardins C.A."/>
            <person name="Champion M.D."/>
            <person name="Holder J.W."/>
            <person name="Muszewska A."/>
            <person name="Goldberg J."/>
            <person name="Bailao A.M."/>
            <person name="Brigido M.M."/>
            <person name="Ferreira M.E."/>
            <person name="Garcia A.M."/>
            <person name="Grynberg M."/>
            <person name="Gujja S."/>
            <person name="Heiman D.I."/>
            <person name="Henn M.R."/>
            <person name="Kodira C.D."/>
            <person name="Leon-Narvaez H."/>
            <person name="Longo L.V."/>
            <person name="Ma L.J."/>
            <person name="Malavazi I."/>
            <person name="Matsuo A.L."/>
            <person name="Morais F.V."/>
            <person name="Pereira M."/>
            <person name="Rodriguez-Brito S."/>
            <person name="Sakthikumar S."/>
            <person name="Salem-Izacc S.M."/>
            <person name="Sykes S.M."/>
            <person name="Teixeira M.M."/>
            <person name="Vallejo M.C."/>
            <person name="Walter M.E."/>
            <person name="Yandava C."/>
            <person name="Young S."/>
            <person name="Zeng Q."/>
            <person name="Zucker J."/>
            <person name="Felipe M.S."/>
            <person name="Goldman G.H."/>
            <person name="Haas B.J."/>
            <person name="McEwen J.G."/>
            <person name="Nino-Vega G."/>
            <person name="Puccia R."/>
            <person name="San-Blas G."/>
            <person name="Soares C.M."/>
            <person name="Birren B.W."/>
            <person name="Cuomo C.A."/>
        </authorList>
    </citation>
    <scope>NUCLEOTIDE SEQUENCE [LARGE SCALE GENOMIC DNA]</scope>
    <source>
        <strain evidence="2">ATCC MYA-826 / Pb01</strain>
    </source>
</reference>
<proteinExistence type="predicted"/>
<gene>
    <name evidence="1" type="ORF">PAAG_04698</name>
</gene>